<evidence type="ECO:0000313" key="1">
    <source>
        <dbReference type="EMBL" id="SVC93568.1"/>
    </source>
</evidence>
<dbReference type="EMBL" id="UINC01119615">
    <property type="protein sequence ID" value="SVC93568.1"/>
    <property type="molecule type" value="Genomic_DNA"/>
</dbReference>
<name>A0A382R978_9ZZZZ</name>
<dbReference type="AlphaFoldDB" id="A0A382R978"/>
<accession>A0A382R978</accession>
<organism evidence="1">
    <name type="scientific">marine metagenome</name>
    <dbReference type="NCBI Taxonomy" id="408172"/>
    <lineage>
        <taxon>unclassified sequences</taxon>
        <taxon>metagenomes</taxon>
        <taxon>ecological metagenomes</taxon>
    </lineage>
</organism>
<proteinExistence type="predicted"/>
<sequence length="57" mass="6459">MNNNSFTLITLATLLLVSCDTGFNKTKQCNITPVNGTDAYWAEYLGHDQTMDFWPDK</sequence>
<protein>
    <submittedName>
        <fullName evidence="1">Uncharacterized protein</fullName>
    </submittedName>
</protein>
<reference evidence="1" key="1">
    <citation type="submission" date="2018-05" db="EMBL/GenBank/DDBJ databases">
        <authorList>
            <person name="Lanie J.A."/>
            <person name="Ng W.-L."/>
            <person name="Kazmierczak K.M."/>
            <person name="Andrzejewski T.M."/>
            <person name="Davidsen T.M."/>
            <person name="Wayne K.J."/>
            <person name="Tettelin H."/>
            <person name="Glass J.I."/>
            <person name="Rusch D."/>
            <person name="Podicherti R."/>
            <person name="Tsui H.-C.T."/>
            <person name="Winkler M.E."/>
        </authorList>
    </citation>
    <scope>NUCLEOTIDE SEQUENCE</scope>
</reference>
<gene>
    <name evidence="1" type="ORF">METZ01_LOCUS346422</name>
</gene>
<feature type="non-terminal residue" evidence="1">
    <location>
        <position position="57"/>
    </location>
</feature>